<evidence type="ECO:0000313" key="2">
    <source>
        <dbReference type="EMBL" id="KZF26354.1"/>
    </source>
</evidence>
<accession>A0A165JKM5</accession>
<dbReference type="SUPFAM" id="SSF53254">
    <property type="entry name" value="Phosphoglycerate mutase-like"/>
    <property type="match status" value="1"/>
</dbReference>
<feature type="region of interest" description="Disordered" evidence="1">
    <location>
        <begin position="268"/>
        <end position="288"/>
    </location>
</feature>
<dbReference type="CDD" id="cd07040">
    <property type="entry name" value="HP"/>
    <property type="match status" value="1"/>
</dbReference>
<dbReference type="InterPro" id="IPR050275">
    <property type="entry name" value="PGM_Phosphatase"/>
</dbReference>
<sequence length="422" mass="47320">MFDHLQSERNKTMAARVSQPRIEYVAVPGYFLQDETKTDASSFDCWTAPNFGLVPRPYDSDATIDPDHTRTTQWVRFAHHIRTLNRLELEREKQAAGATGNDTVLPNVPVKYRYKVLFLGRHGEGYHNAAEAKYGKEAWDNYWSLLPGDSTSYWVDSELSPKGIQQALAANKAWAQQFHQGLPVPQIFYTSPHVRCLRTAHFTFSGLQIPLSTTDPEALATLSATERQTNWGTLKLELKVKELLREVISPHTCDQRSSKTHILSLFSSPSISSSSSPPTVTDSSSEPPPIVTIDDATFAEHDPYWSPSFHETNDMVQTRLRVAFDEIFERERPPYPASVPASTSSYSSPSPASFNPDKIGDKLGPDHFNEMAQSELGLGRDFISLTMHSGAIRNTLALLGHRPFHLWSCGMIPAVVRVGYHY</sequence>
<feature type="region of interest" description="Disordered" evidence="1">
    <location>
        <begin position="334"/>
        <end position="353"/>
    </location>
</feature>
<dbReference type="Gene3D" id="3.40.50.1240">
    <property type="entry name" value="Phosphoglycerate mutase-like"/>
    <property type="match status" value="1"/>
</dbReference>
<dbReference type="InterPro" id="IPR029033">
    <property type="entry name" value="His_PPase_superfam"/>
</dbReference>
<feature type="compositionally biased region" description="Low complexity" evidence="1">
    <location>
        <begin position="338"/>
        <end position="353"/>
    </location>
</feature>
<dbReference type="GO" id="GO:0005737">
    <property type="term" value="C:cytoplasm"/>
    <property type="evidence" value="ECO:0007669"/>
    <property type="project" value="TreeGrafter"/>
</dbReference>
<organism evidence="2 3">
    <name type="scientific">Xylona heveae (strain CBS 132557 / TC161)</name>
    <dbReference type="NCBI Taxonomy" id="1328760"/>
    <lineage>
        <taxon>Eukaryota</taxon>
        <taxon>Fungi</taxon>
        <taxon>Dikarya</taxon>
        <taxon>Ascomycota</taxon>
        <taxon>Pezizomycotina</taxon>
        <taxon>Xylonomycetes</taxon>
        <taxon>Xylonales</taxon>
        <taxon>Xylonaceae</taxon>
        <taxon>Xylona</taxon>
    </lineage>
</organism>
<dbReference type="GO" id="GO:0016791">
    <property type="term" value="F:phosphatase activity"/>
    <property type="evidence" value="ECO:0007669"/>
    <property type="project" value="TreeGrafter"/>
</dbReference>
<keyword evidence="3" id="KW-1185">Reference proteome</keyword>
<dbReference type="OMA" id="ANYSETH"/>
<feature type="compositionally biased region" description="Low complexity" evidence="1">
    <location>
        <begin position="268"/>
        <end position="285"/>
    </location>
</feature>
<dbReference type="InterPro" id="IPR013078">
    <property type="entry name" value="His_Pase_superF_clade-1"/>
</dbReference>
<gene>
    <name evidence="2" type="ORF">L228DRAFT_257808</name>
</gene>
<dbReference type="Pfam" id="PF00300">
    <property type="entry name" value="His_Phos_1"/>
    <property type="match status" value="1"/>
</dbReference>
<evidence type="ECO:0000256" key="1">
    <source>
        <dbReference type="SAM" id="MobiDB-lite"/>
    </source>
</evidence>
<dbReference type="AlphaFoldDB" id="A0A165JKM5"/>
<dbReference type="FunCoup" id="A0A165JKM5">
    <property type="interactions" value="167"/>
</dbReference>
<evidence type="ECO:0008006" key="4">
    <source>
        <dbReference type="Google" id="ProtNLM"/>
    </source>
</evidence>
<reference evidence="2 3" key="1">
    <citation type="journal article" date="2016" name="Fungal Biol.">
        <title>The genome of Xylona heveae provides a window into fungal endophytism.</title>
        <authorList>
            <person name="Gazis R."/>
            <person name="Kuo A."/>
            <person name="Riley R."/>
            <person name="LaButti K."/>
            <person name="Lipzen A."/>
            <person name="Lin J."/>
            <person name="Amirebrahimi M."/>
            <person name="Hesse C.N."/>
            <person name="Spatafora J.W."/>
            <person name="Henrissat B."/>
            <person name="Hainaut M."/>
            <person name="Grigoriev I.V."/>
            <person name="Hibbett D.S."/>
        </authorList>
    </citation>
    <scope>NUCLEOTIDE SEQUENCE [LARGE SCALE GENOMIC DNA]</scope>
    <source>
        <strain evidence="2 3">TC161</strain>
    </source>
</reference>
<name>A0A165JKM5_XYLHT</name>
<dbReference type="EMBL" id="KV407454">
    <property type="protein sequence ID" value="KZF26354.1"/>
    <property type="molecule type" value="Genomic_DNA"/>
</dbReference>
<proteinExistence type="predicted"/>
<dbReference type="GeneID" id="28899156"/>
<dbReference type="InParanoid" id="A0A165JKM5"/>
<dbReference type="Proteomes" id="UP000076632">
    <property type="component" value="Unassembled WGS sequence"/>
</dbReference>
<dbReference type="PANTHER" id="PTHR48100:SF1">
    <property type="entry name" value="HISTIDINE PHOSPHATASE FAMILY PROTEIN-RELATED"/>
    <property type="match status" value="1"/>
</dbReference>
<dbReference type="RefSeq" id="XP_018191909.1">
    <property type="nucleotide sequence ID" value="XM_018334019.1"/>
</dbReference>
<evidence type="ECO:0000313" key="3">
    <source>
        <dbReference type="Proteomes" id="UP000076632"/>
    </source>
</evidence>
<dbReference type="OrthoDB" id="496981at2759"/>
<protein>
    <recommendedName>
        <fullName evidence="4">Phosphoglycerate mutase-like protein</fullName>
    </recommendedName>
</protein>
<dbReference type="PANTHER" id="PTHR48100">
    <property type="entry name" value="BROAD-SPECIFICITY PHOSPHATASE YOR283W-RELATED"/>
    <property type="match status" value="1"/>
</dbReference>